<gene>
    <name evidence="7" type="ORF">PROPJV5_1153</name>
</gene>
<evidence type="ECO:0000256" key="5">
    <source>
        <dbReference type="ARBA" id="ARBA00023163"/>
    </source>
</evidence>
<keyword evidence="4" id="KW-0010">Activator</keyword>
<dbReference type="SUPFAM" id="SSF46785">
    <property type="entry name" value="Winged helix' DNA-binding domain"/>
    <property type="match status" value="1"/>
</dbReference>
<name>A0A375I0Q1_9ACTN</name>
<dbReference type="PANTHER" id="PTHR30579:SF2">
    <property type="entry name" value="HTH-TYPE TRANSCRIPTIONAL REGULATOR ARGP"/>
    <property type="match status" value="1"/>
</dbReference>
<evidence type="ECO:0000259" key="6">
    <source>
        <dbReference type="PROSITE" id="PS50931"/>
    </source>
</evidence>
<dbReference type="NCBIfam" id="TIGR03298">
    <property type="entry name" value="argP"/>
    <property type="match status" value="1"/>
</dbReference>
<dbReference type="AlphaFoldDB" id="A0A375I0Q1"/>
<organism evidence="7 8">
    <name type="scientific">Propionibacterium ruminifibrarum</name>
    <dbReference type="NCBI Taxonomy" id="1962131"/>
    <lineage>
        <taxon>Bacteria</taxon>
        <taxon>Bacillati</taxon>
        <taxon>Actinomycetota</taxon>
        <taxon>Actinomycetes</taxon>
        <taxon>Propionibacteriales</taxon>
        <taxon>Propionibacteriaceae</taxon>
        <taxon>Propionibacterium</taxon>
    </lineage>
</organism>
<dbReference type="OrthoDB" id="3252676at2"/>
<accession>A0A375I0Q1</accession>
<protein>
    <submittedName>
        <fullName evidence="7">Transcription regulator HTH, LysR</fullName>
    </submittedName>
</protein>
<dbReference type="GO" id="GO:0003677">
    <property type="term" value="F:DNA binding"/>
    <property type="evidence" value="ECO:0007669"/>
    <property type="project" value="UniProtKB-KW"/>
</dbReference>
<dbReference type="InterPro" id="IPR036390">
    <property type="entry name" value="WH_DNA-bd_sf"/>
</dbReference>
<sequence length="288" mass="31066">MDAEQLRALRAVADAGTFDAAATALHVTPSAVSQRIKALERQTGQVLVQRTRPCKVTDAGQVLLSAARRFAEIESDVALALDRISAAPLRVAVNADSLATWFTAVLAEAARWRDTDLRLLVEDEQLTHRLLTSGEVIAAVTTATRAAAGCRSTRLGAMRYLPVASPALWDGGPLPGEQLAAMPAVCFDEKDHITEDFLAGLGSPAPERRHLVPSPHAYLTAVEAGLGWGMVPARMAAEPLRAGSLMRVHPGHVDVTLYWQCWALHTPRLERLTELVLRSARELDAPTP</sequence>
<evidence type="ECO:0000313" key="8">
    <source>
        <dbReference type="Proteomes" id="UP000265962"/>
    </source>
</evidence>
<dbReference type="NCBIfam" id="NF002964">
    <property type="entry name" value="PRK03635.1"/>
    <property type="match status" value="1"/>
</dbReference>
<feature type="domain" description="HTH lysR-type" evidence="6">
    <location>
        <begin position="1"/>
        <end position="57"/>
    </location>
</feature>
<keyword evidence="2" id="KW-0805">Transcription regulation</keyword>
<dbReference type="GO" id="GO:0003700">
    <property type="term" value="F:DNA-binding transcription factor activity"/>
    <property type="evidence" value="ECO:0007669"/>
    <property type="project" value="InterPro"/>
</dbReference>
<dbReference type="PANTHER" id="PTHR30579">
    <property type="entry name" value="TRANSCRIPTIONAL REGULATOR"/>
    <property type="match status" value="1"/>
</dbReference>
<dbReference type="InterPro" id="IPR005119">
    <property type="entry name" value="LysR_subst-bd"/>
</dbReference>
<evidence type="ECO:0000256" key="2">
    <source>
        <dbReference type="ARBA" id="ARBA00023015"/>
    </source>
</evidence>
<dbReference type="InterPro" id="IPR050176">
    <property type="entry name" value="LTTR"/>
</dbReference>
<evidence type="ECO:0000256" key="4">
    <source>
        <dbReference type="ARBA" id="ARBA00023159"/>
    </source>
</evidence>
<dbReference type="InterPro" id="IPR036388">
    <property type="entry name" value="WH-like_DNA-bd_sf"/>
</dbReference>
<keyword evidence="8" id="KW-1185">Reference proteome</keyword>
<dbReference type="Pfam" id="PF03466">
    <property type="entry name" value="LysR_substrate"/>
    <property type="match status" value="1"/>
</dbReference>
<dbReference type="EMBL" id="OMOH01000004">
    <property type="protein sequence ID" value="SPF68210.1"/>
    <property type="molecule type" value="Genomic_DNA"/>
</dbReference>
<keyword evidence="5" id="KW-0804">Transcription</keyword>
<dbReference type="InterPro" id="IPR000847">
    <property type="entry name" value="LysR_HTH_N"/>
</dbReference>
<dbReference type="Pfam" id="PF00126">
    <property type="entry name" value="HTH_1"/>
    <property type="match status" value="1"/>
</dbReference>
<evidence type="ECO:0000256" key="1">
    <source>
        <dbReference type="ARBA" id="ARBA00009437"/>
    </source>
</evidence>
<dbReference type="PROSITE" id="PS50931">
    <property type="entry name" value="HTH_LYSR"/>
    <property type="match status" value="1"/>
</dbReference>
<dbReference type="SUPFAM" id="SSF53850">
    <property type="entry name" value="Periplasmic binding protein-like II"/>
    <property type="match status" value="1"/>
</dbReference>
<reference evidence="8" key="1">
    <citation type="submission" date="2018-02" db="EMBL/GenBank/DDBJ databases">
        <authorList>
            <person name="Hornung B."/>
        </authorList>
    </citation>
    <scope>NUCLEOTIDE SEQUENCE [LARGE SCALE GENOMIC DNA]</scope>
</reference>
<dbReference type="Gene3D" id="1.10.10.10">
    <property type="entry name" value="Winged helix-like DNA-binding domain superfamily/Winged helix DNA-binding domain"/>
    <property type="match status" value="1"/>
</dbReference>
<dbReference type="InterPro" id="IPR017685">
    <property type="entry name" value="ArgP"/>
</dbReference>
<comment type="similarity">
    <text evidence="1">Belongs to the LysR transcriptional regulatory family.</text>
</comment>
<dbReference type="RefSeq" id="WP_119715397.1">
    <property type="nucleotide sequence ID" value="NZ_OMOH01000004.1"/>
</dbReference>
<evidence type="ECO:0000256" key="3">
    <source>
        <dbReference type="ARBA" id="ARBA00023125"/>
    </source>
</evidence>
<keyword evidence="3" id="KW-0238">DNA-binding</keyword>
<proteinExistence type="inferred from homology"/>
<evidence type="ECO:0000313" key="7">
    <source>
        <dbReference type="EMBL" id="SPF68210.1"/>
    </source>
</evidence>
<dbReference type="Gene3D" id="3.40.190.290">
    <property type="match status" value="1"/>
</dbReference>
<dbReference type="Proteomes" id="UP000265962">
    <property type="component" value="Unassembled WGS sequence"/>
</dbReference>